<feature type="region of interest" description="Disordered" evidence="1">
    <location>
        <begin position="1"/>
        <end position="22"/>
    </location>
</feature>
<reference evidence="4 5" key="1">
    <citation type="journal article" date="2010" name="Cell">
        <title>The genome of Naegleria gruberi illuminates early eukaryotic versatility.</title>
        <authorList>
            <person name="Fritz-Laylin L.K."/>
            <person name="Prochnik S.E."/>
            <person name="Ginger M.L."/>
            <person name="Dacks J.B."/>
            <person name="Carpenter M.L."/>
            <person name="Field M.C."/>
            <person name="Kuo A."/>
            <person name="Paredez A."/>
            <person name="Chapman J."/>
            <person name="Pham J."/>
            <person name="Shu S."/>
            <person name="Neupane R."/>
            <person name="Cipriano M."/>
            <person name="Mancuso J."/>
            <person name="Tu H."/>
            <person name="Salamov A."/>
            <person name="Lindquist E."/>
            <person name="Shapiro H."/>
            <person name="Lucas S."/>
            <person name="Grigoriev I.V."/>
            <person name="Cande W.Z."/>
            <person name="Fulton C."/>
            <person name="Rokhsar D.S."/>
            <person name="Dawson S.C."/>
        </authorList>
    </citation>
    <scope>NUCLEOTIDE SEQUENCE [LARGE SCALE GENOMIC DNA]</scope>
    <source>
        <strain evidence="4 5">NEG-M</strain>
    </source>
</reference>
<dbReference type="OrthoDB" id="2013972at2759"/>
<gene>
    <name evidence="4" type="ORF">NAEGRDRAFT_82131</name>
</gene>
<protein>
    <submittedName>
        <fullName evidence="4">Predicted protein</fullName>
    </submittedName>
</protein>
<dbReference type="PANTHER" id="PTHR43591:SF57">
    <property type="entry name" value="METHYLTRANSFERASE DOMAIN-CONTAINING PROTEIN-RELATED"/>
    <property type="match status" value="1"/>
</dbReference>
<dbReference type="Proteomes" id="UP000006671">
    <property type="component" value="Unassembled WGS sequence"/>
</dbReference>
<evidence type="ECO:0000313" key="5">
    <source>
        <dbReference type="Proteomes" id="UP000006671"/>
    </source>
</evidence>
<dbReference type="VEuPathDB" id="AmoebaDB:NAEGRDRAFT_82131"/>
<dbReference type="InterPro" id="IPR058773">
    <property type="entry name" value="SGL_GH162"/>
</dbReference>
<dbReference type="InterPro" id="IPR029063">
    <property type="entry name" value="SAM-dependent_MTases_sf"/>
</dbReference>
<dbReference type="Pfam" id="PF08241">
    <property type="entry name" value="Methyltransf_11"/>
    <property type="match status" value="1"/>
</dbReference>
<proteinExistence type="predicted"/>
<sequence length="1032" mass="118772">MSNNQTPSSSSASTTTSDNTNFQDKSHWENKVKFMEHSKIFLNFFASDLIQRSLDLYLKKSTTQENLVSILDVATGTGLVPFKFIDENIVSFDRISSLNGIDFAPNMIEGAEYKKQARMEEKKDEFDWDKLKFQVMDGQDLKFSDESFDIVYSNMGVLFYPKMVQGLSEIRRVLKKGGMAFLNAWTGDFPTRVGFHAVFDVLQKDDRYALPVFSLQDPKIFEERCKEAGFENVEIKQVTQSLKLKYSELQYIINTGAQFVAVVQKYLLENPHITTTEKELLDRIDQLSRKAFNIVNEDEEIQVVSTANQAIAQLSLLKMDADDTYTTKAISDVACLQGVDLSNDETLLALMPTLIKEIGGEYSEINWVKNDPIRFKDELQKIYGTTDLTKIVKEFSFSDGIRTWGGGYSRGSYVFIFGKELKKMLIDYKQDNEGFKLSSSEDINSILTTSPSSTTTTNTNNNNNTINNNRIDFAKQFSMNDFFDKEKRLEFLELAFHREGLFATSHRIGLNEKCGLTYDGHQINLDNSSIHEPLHDFSSPAKESIHLNMITLALDGNELARKFFLLPLLSKSNNLLNIDKLNENGKRLYQENENILLIEYLIDILEKKFKSYEDFDRKFPAFGSMLPWFRVNDDGADRMPDWLLRIPSLDNGQFIWSLIALEHILLKVFNNNNNTTTNNNNTTNNNTTNNGNSNNNNCKYFKSRAISIVKKIQQKIEMIKSTSLILFYHGDGKVRAISYIKDINVNPLLNYSRNNYKGNGKSFIDDTYEGEMMVMFMLLFGNWKILGIEVSSKCECEKIWKFKSRRIKKVNYKSKNYGEIAVEECYWASSHEKWKYLILPYIDSDINRKIFENGEKVRLINSIENSIPGLFASVTKPHTKYNPKYASECGIPSISREKVIYENIVTPYASFPTILANYEIGMIWYWNMLNASRMQGIYGSTESIHINGKKICPVLTWDSKITTIVALCGGIFNYTREYMKKHNVYNEFIQSIDREWSRVFSLNDEASHISFTNLLPSKSIPKIKLEFDWKSI</sequence>
<accession>D2W2D5</accession>
<evidence type="ECO:0000313" key="4">
    <source>
        <dbReference type="EMBL" id="EFC36809.1"/>
    </source>
</evidence>
<dbReference type="CDD" id="cd02440">
    <property type="entry name" value="AdoMet_MTases"/>
    <property type="match status" value="1"/>
</dbReference>
<dbReference type="InterPro" id="IPR013216">
    <property type="entry name" value="Methyltransf_11"/>
</dbReference>
<keyword evidence="5" id="KW-1185">Reference proteome</keyword>
<feature type="domain" description="Endo-beta-1,2-glucanase SGL" evidence="3">
    <location>
        <begin position="703"/>
        <end position="1026"/>
    </location>
</feature>
<dbReference type="Pfam" id="PF26157">
    <property type="entry name" value="SGL_GH162"/>
    <property type="match status" value="2"/>
</dbReference>
<feature type="domain" description="Methyltransferase type 11" evidence="2">
    <location>
        <begin position="71"/>
        <end position="181"/>
    </location>
</feature>
<dbReference type="KEGG" id="ngr:NAEGRDRAFT_82131"/>
<dbReference type="GeneID" id="8862981"/>
<feature type="domain" description="Endo-beta-1,2-glucanase SGL" evidence="3">
    <location>
        <begin position="516"/>
        <end position="687"/>
    </location>
</feature>
<dbReference type="GO" id="GO:0008757">
    <property type="term" value="F:S-adenosylmethionine-dependent methyltransferase activity"/>
    <property type="evidence" value="ECO:0007669"/>
    <property type="project" value="InterPro"/>
</dbReference>
<dbReference type="eggNOG" id="ENOG502R4GJ">
    <property type="taxonomic scope" value="Eukaryota"/>
</dbReference>
<dbReference type="AlphaFoldDB" id="D2W2D5"/>
<evidence type="ECO:0000259" key="3">
    <source>
        <dbReference type="Pfam" id="PF26157"/>
    </source>
</evidence>
<organism evidence="5">
    <name type="scientific">Naegleria gruberi</name>
    <name type="common">Amoeba</name>
    <dbReference type="NCBI Taxonomy" id="5762"/>
    <lineage>
        <taxon>Eukaryota</taxon>
        <taxon>Discoba</taxon>
        <taxon>Heterolobosea</taxon>
        <taxon>Tetramitia</taxon>
        <taxon>Eutetramitia</taxon>
        <taxon>Vahlkampfiidae</taxon>
        <taxon>Naegleria</taxon>
    </lineage>
</organism>
<name>D2W2D5_NAEGR</name>
<dbReference type="EMBL" id="GG738925">
    <property type="protein sequence ID" value="EFC36809.1"/>
    <property type="molecule type" value="Genomic_DNA"/>
</dbReference>
<dbReference type="Gene3D" id="3.40.50.150">
    <property type="entry name" value="Vaccinia Virus protein VP39"/>
    <property type="match status" value="1"/>
</dbReference>
<evidence type="ECO:0000256" key="1">
    <source>
        <dbReference type="SAM" id="MobiDB-lite"/>
    </source>
</evidence>
<dbReference type="PANTHER" id="PTHR43591">
    <property type="entry name" value="METHYLTRANSFERASE"/>
    <property type="match status" value="1"/>
</dbReference>
<dbReference type="CDD" id="cd24165">
    <property type="entry name" value="TfSGL-like"/>
    <property type="match status" value="1"/>
</dbReference>
<dbReference type="RefSeq" id="XP_002669553.1">
    <property type="nucleotide sequence ID" value="XM_002669507.1"/>
</dbReference>
<feature type="region of interest" description="Disordered" evidence="1">
    <location>
        <begin position="675"/>
        <end position="695"/>
    </location>
</feature>
<feature type="compositionally biased region" description="Low complexity" evidence="1">
    <location>
        <begin position="1"/>
        <end position="21"/>
    </location>
</feature>
<evidence type="ECO:0000259" key="2">
    <source>
        <dbReference type="Pfam" id="PF08241"/>
    </source>
</evidence>
<dbReference type="SUPFAM" id="SSF53335">
    <property type="entry name" value="S-adenosyl-L-methionine-dependent methyltransferases"/>
    <property type="match status" value="1"/>
</dbReference>
<dbReference type="InParanoid" id="D2W2D5"/>